<dbReference type="AlphaFoldDB" id="A0AAE3DF56"/>
<reference evidence="2" key="1">
    <citation type="submission" date="2021-10" db="EMBL/GenBank/DDBJ databases">
        <title>Anaerobic single-cell dispensing facilitates the cultivation of human gut bacteria.</title>
        <authorList>
            <person name="Afrizal A."/>
        </authorList>
    </citation>
    <scope>NUCLEOTIDE SEQUENCE</scope>
    <source>
        <strain evidence="2">CLA-AA-H272</strain>
    </source>
</reference>
<keyword evidence="3" id="KW-1185">Reference proteome</keyword>
<comment type="caution">
    <text evidence="2">The sequence shown here is derived from an EMBL/GenBank/DDBJ whole genome shotgun (WGS) entry which is preliminary data.</text>
</comment>
<feature type="signal peptide" evidence="1">
    <location>
        <begin position="1"/>
        <end position="23"/>
    </location>
</feature>
<evidence type="ECO:0000313" key="3">
    <source>
        <dbReference type="Proteomes" id="UP001199319"/>
    </source>
</evidence>
<sequence>MRKICRALVLCMLLLAAFDTTIAGLIAAADKDHAETGTYYIVRDSRSSGGSR</sequence>
<dbReference type="EMBL" id="JAJEPW010000042">
    <property type="protein sequence ID" value="MCC2130280.1"/>
    <property type="molecule type" value="Genomic_DNA"/>
</dbReference>
<protein>
    <submittedName>
        <fullName evidence="2">Uncharacterized protein</fullName>
    </submittedName>
</protein>
<name>A0AAE3DF56_9FIRM</name>
<evidence type="ECO:0000313" key="2">
    <source>
        <dbReference type="EMBL" id="MCC2130280.1"/>
    </source>
</evidence>
<gene>
    <name evidence="2" type="ORF">LKD37_12300</name>
</gene>
<accession>A0AAE3DF56</accession>
<dbReference type="RefSeq" id="WP_302929497.1">
    <property type="nucleotide sequence ID" value="NZ_JAJEPW010000042.1"/>
</dbReference>
<proteinExistence type="predicted"/>
<feature type="chain" id="PRO_5042058043" evidence="1">
    <location>
        <begin position="24"/>
        <end position="52"/>
    </location>
</feature>
<organism evidence="2 3">
    <name type="scientific">Brotocaccenecus cirricatena</name>
    <dbReference type="NCBI Taxonomy" id="3064195"/>
    <lineage>
        <taxon>Bacteria</taxon>
        <taxon>Bacillati</taxon>
        <taxon>Bacillota</taxon>
        <taxon>Clostridia</taxon>
        <taxon>Eubacteriales</taxon>
        <taxon>Oscillospiraceae</taxon>
        <taxon>Brotocaccenecus</taxon>
    </lineage>
</organism>
<dbReference type="Proteomes" id="UP001199319">
    <property type="component" value="Unassembled WGS sequence"/>
</dbReference>
<keyword evidence="1" id="KW-0732">Signal</keyword>
<evidence type="ECO:0000256" key="1">
    <source>
        <dbReference type="SAM" id="SignalP"/>
    </source>
</evidence>